<dbReference type="SUPFAM" id="SSF55729">
    <property type="entry name" value="Acyl-CoA N-acyltransferases (Nat)"/>
    <property type="match status" value="1"/>
</dbReference>
<dbReference type="Pfam" id="PF13302">
    <property type="entry name" value="Acetyltransf_3"/>
    <property type="match status" value="1"/>
</dbReference>
<protein>
    <recommendedName>
        <fullName evidence="2">N-acetyltransferase domain-containing protein</fullName>
    </recommendedName>
</protein>
<organism evidence="3 4">
    <name type="scientific">Miscanthus lutarioriparius</name>
    <dbReference type="NCBI Taxonomy" id="422564"/>
    <lineage>
        <taxon>Eukaryota</taxon>
        <taxon>Viridiplantae</taxon>
        <taxon>Streptophyta</taxon>
        <taxon>Embryophyta</taxon>
        <taxon>Tracheophyta</taxon>
        <taxon>Spermatophyta</taxon>
        <taxon>Magnoliopsida</taxon>
        <taxon>Liliopsida</taxon>
        <taxon>Poales</taxon>
        <taxon>Poaceae</taxon>
        <taxon>PACMAD clade</taxon>
        <taxon>Panicoideae</taxon>
        <taxon>Andropogonodae</taxon>
        <taxon>Andropogoneae</taxon>
        <taxon>Saccharinae</taxon>
        <taxon>Miscanthus</taxon>
    </lineage>
</organism>
<dbReference type="InterPro" id="IPR016181">
    <property type="entry name" value="Acyl_CoA_acyltransferase"/>
</dbReference>
<dbReference type="EMBL" id="CAJGYO010000002">
    <property type="protein sequence ID" value="CAD6213923.1"/>
    <property type="molecule type" value="Genomic_DNA"/>
</dbReference>
<accession>A0A811N2S0</accession>
<sequence>MEPAADGVVHHGQRRDGGQQHAPAVVSLRELGLADVDAFMAWASDDRVMRYLKRPLCATREQAVAQIRDTVLGHPWFRAVCVSDGDGDGRPVPVGQVSVWPYADEGGRRANIGYALAHDQWGRGIAAAAVRMVVGRVFDDLPGLERLEAVTDVDNVRSQRVLEKAGFHKEGVLRRYIAGRGGGEARDAVIYSFLSSDRA</sequence>
<evidence type="ECO:0000313" key="4">
    <source>
        <dbReference type="Proteomes" id="UP000604825"/>
    </source>
</evidence>
<evidence type="ECO:0000256" key="1">
    <source>
        <dbReference type="SAM" id="MobiDB-lite"/>
    </source>
</evidence>
<feature type="region of interest" description="Disordered" evidence="1">
    <location>
        <begin position="1"/>
        <end position="21"/>
    </location>
</feature>
<proteinExistence type="predicted"/>
<dbReference type="OrthoDB" id="630895at2759"/>
<dbReference type="PANTHER" id="PTHR46067:SF3">
    <property type="entry name" value="OS03G0665000 PROTEIN"/>
    <property type="match status" value="1"/>
</dbReference>
<evidence type="ECO:0000259" key="2">
    <source>
        <dbReference type="PROSITE" id="PS51186"/>
    </source>
</evidence>
<name>A0A811N2S0_9POAL</name>
<reference evidence="3" key="1">
    <citation type="submission" date="2020-10" db="EMBL/GenBank/DDBJ databases">
        <authorList>
            <person name="Han B."/>
            <person name="Lu T."/>
            <person name="Zhao Q."/>
            <person name="Huang X."/>
            <person name="Zhao Y."/>
        </authorList>
    </citation>
    <scope>NUCLEOTIDE SEQUENCE</scope>
</reference>
<evidence type="ECO:0000313" key="3">
    <source>
        <dbReference type="EMBL" id="CAD6213923.1"/>
    </source>
</evidence>
<dbReference type="PROSITE" id="PS51186">
    <property type="entry name" value="GNAT"/>
    <property type="match status" value="1"/>
</dbReference>
<comment type="caution">
    <text evidence="3">The sequence shown here is derived from an EMBL/GenBank/DDBJ whole genome shotgun (WGS) entry which is preliminary data.</text>
</comment>
<feature type="domain" description="N-acetyltransferase" evidence="2">
    <location>
        <begin position="26"/>
        <end position="196"/>
    </location>
</feature>
<dbReference type="InterPro" id="IPR000182">
    <property type="entry name" value="GNAT_dom"/>
</dbReference>
<dbReference type="GO" id="GO:0016747">
    <property type="term" value="F:acyltransferase activity, transferring groups other than amino-acyl groups"/>
    <property type="evidence" value="ECO:0007669"/>
    <property type="project" value="InterPro"/>
</dbReference>
<dbReference type="AlphaFoldDB" id="A0A811N2S0"/>
<gene>
    <name evidence="3" type="ORF">NCGR_LOCUS9414</name>
</gene>
<keyword evidence="4" id="KW-1185">Reference proteome</keyword>
<dbReference type="PANTHER" id="PTHR46067">
    <property type="entry name" value="ACYL-COA N-ACYLTRANSFERASES (NAT) SUPERFAMILY PROTEIN"/>
    <property type="match status" value="1"/>
</dbReference>
<dbReference type="Proteomes" id="UP000604825">
    <property type="component" value="Unassembled WGS sequence"/>
</dbReference>
<dbReference type="Gene3D" id="3.40.630.30">
    <property type="match status" value="1"/>
</dbReference>